<evidence type="ECO:0000256" key="6">
    <source>
        <dbReference type="ARBA" id="ARBA00022443"/>
    </source>
</evidence>
<evidence type="ECO:0000256" key="9">
    <source>
        <dbReference type="ARBA" id="ARBA00022490"/>
    </source>
</evidence>
<dbReference type="InterPro" id="IPR001452">
    <property type="entry name" value="SH3_domain"/>
</dbReference>
<dbReference type="SMART" id="SM00326">
    <property type="entry name" value="SH3"/>
    <property type="match status" value="2"/>
</dbReference>
<evidence type="ECO:0000256" key="17">
    <source>
        <dbReference type="ARBA" id="ARBA00023136"/>
    </source>
</evidence>
<keyword evidence="9" id="KW-0963">Cytoplasm</keyword>
<comment type="caution">
    <text evidence="31">The sequence shown here is derived from an EMBL/GenBank/DDBJ whole genome shotgun (WGS) entry which is preliminary data.</text>
</comment>
<evidence type="ECO:0000256" key="15">
    <source>
        <dbReference type="ARBA" id="ARBA00023054"/>
    </source>
</evidence>
<keyword evidence="12" id="KW-0677">Repeat</keyword>
<dbReference type="GO" id="GO:0006897">
    <property type="term" value="P:endocytosis"/>
    <property type="evidence" value="ECO:0007669"/>
    <property type="project" value="UniProtKB-KW"/>
</dbReference>
<evidence type="ECO:0000256" key="20">
    <source>
        <dbReference type="ARBA" id="ARBA00056238"/>
    </source>
</evidence>
<dbReference type="GO" id="GO:0031594">
    <property type="term" value="C:neuromuscular junction"/>
    <property type="evidence" value="ECO:0007669"/>
    <property type="project" value="TreeGrafter"/>
</dbReference>
<dbReference type="Pfam" id="PF00611">
    <property type="entry name" value="FCH"/>
    <property type="match status" value="1"/>
</dbReference>
<dbReference type="InterPro" id="IPR036028">
    <property type="entry name" value="SH3-like_dom_sf"/>
</dbReference>
<dbReference type="FunFam" id="2.30.30.40:FF:000060">
    <property type="entry name" value="FCH and double SH3 domains protein 2"/>
    <property type="match status" value="1"/>
</dbReference>
<evidence type="ECO:0000256" key="25">
    <source>
        <dbReference type="PROSITE-ProRule" id="PRU00192"/>
    </source>
</evidence>
<feature type="compositionally biased region" description="Basic and acidic residues" evidence="28">
    <location>
        <begin position="829"/>
        <end position="839"/>
    </location>
</feature>
<dbReference type="CDD" id="cd11761">
    <property type="entry name" value="SH3_FCHSD_1"/>
    <property type="match status" value="1"/>
</dbReference>
<evidence type="ECO:0000256" key="5">
    <source>
        <dbReference type="ARBA" id="ARBA00004645"/>
    </source>
</evidence>
<keyword evidence="17" id="KW-0472">Membrane</keyword>
<evidence type="ECO:0000256" key="3">
    <source>
        <dbReference type="ARBA" id="ARBA00004496"/>
    </source>
</evidence>
<keyword evidence="8" id="KW-1003">Cell membrane</keyword>
<feature type="compositionally biased region" description="Polar residues" evidence="28">
    <location>
        <begin position="417"/>
        <end position="436"/>
    </location>
</feature>
<dbReference type="GO" id="GO:0005886">
    <property type="term" value="C:plasma membrane"/>
    <property type="evidence" value="ECO:0007669"/>
    <property type="project" value="UniProtKB-SubCell"/>
</dbReference>
<dbReference type="GO" id="GO:0051495">
    <property type="term" value="P:positive regulation of cytoskeleton organization"/>
    <property type="evidence" value="ECO:0007669"/>
    <property type="project" value="UniProtKB-ARBA"/>
</dbReference>
<feature type="compositionally biased region" description="Acidic residues" evidence="28">
    <location>
        <begin position="509"/>
        <end position="523"/>
    </location>
</feature>
<dbReference type="PROSITE" id="PS50002">
    <property type="entry name" value="SH3"/>
    <property type="match status" value="2"/>
</dbReference>
<evidence type="ECO:0000256" key="24">
    <source>
        <dbReference type="ARBA" id="ARBA00079631"/>
    </source>
</evidence>
<dbReference type="Pfam" id="PF00018">
    <property type="entry name" value="SH3_1"/>
    <property type="match status" value="1"/>
</dbReference>
<keyword evidence="13" id="KW-0653">Protein transport</keyword>
<evidence type="ECO:0000313" key="31">
    <source>
        <dbReference type="EMBL" id="KAF4082365.1"/>
    </source>
</evidence>
<dbReference type="InterPro" id="IPR001060">
    <property type="entry name" value="FCH_dom"/>
</dbReference>
<sequence length="839" mass="93393">MEFLHPSPPLAPSSAGNSAPFPFQPRPSEYGLGGGWCWGGCLFSALRTTWKDVCGGLAAGASSLTSLGTLVNMQPPPRKVKVSQELKHAHAEQLSKLNVKHQTDCDLLEDLRTYSQKKAVIEKDYAQALQKLASQYLKKEWPGVQLEEQKDYRNVCTVWRAYLEGVVKVTQSRITGCDSYRSQVAEPIKTFRGHKEQQLKKCIEQLTRVQAELQDTVKDLTKSRKKYQETEQMAQAVREKADMEAKSKLSLFQSRSSLKRASVKLKAKRNECNSKATHARNEYLLSLAAANAHQRRYYETELISCIKILDGSVYDHVKDYLVSLCQAELEASHVVQDTFSFLLEKSSGVMQDFHQELFIQENPAFQRASLFNFQPCDNDSVTQIEKESGTAEEHSLNKEARKWATRVAREHKNIIHSQRSLSGCEETPQQEQNSSELELKMDEAKESIRKAETVKLKAEARLNLLRDVGVAVDTWIKSAMNQVMEELENERWATMSTHDASLSSAPDFDREEDEETEDTETLDDSSSSPSSTLRNYPLTCKVLYSYQASQPDELTIEEQEVLEVIDDGDMEDWVKARNRAGQVGYVPEKYLQLPSSNSLLSMLQSLAALDTRSYSSNNSTEQEPESTTEHVQTSPNGDNSVRFAKALYDYEAQTEDELSFPEGAIIRILNKDNQEDDGFWEGEFNGSVGVFPAVLVEDLAAPNGEDTHAGAETPESLCNQSRPPRPLSMTQNQPSSCSSPVSSPLATPTLLSPISSPASSSASPLASPRSLNGYHRPAPAPPKAPSNNHAHNSTPPPRYPSDSRAGTLRPVRAAPPPPPPKQQAQGQVQKKEEVEITLV</sequence>
<evidence type="ECO:0000256" key="27">
    <source>
        <dbReference type="SAM" id="Coils"/>
    </source>
</evidence>
<evidence type="ECO:0000313" key="32">
    <source>
        <dbReference type="Proteomes" id="UP000593565"/>
    </source>
</evidence>
<dbReference type="PROSITE" id="PS51741">
    <property type="entry name" value="F_BAR"/>
    <property type="match status" value="1"/>
</dbReference>
<dbReference type="Gene3D" id="1.20.1270.60">
    <property type="entry name" value="Arfaptin homology (AH) domain/BAR domain"/>
    <property type="match status" value="1"/>
</dbReference>
<comment type="function">
    <text evidence="20">Adapter protein that plays a role in endocytosis via clathrin-coated pits. Contributes to the internalization of cell surface receptors, such as integrin ITGB1 and transferrin receptor. Promotes endocytosis of EGFR in cancer cells, and thereby contributes to the down-regulation of EGFR signaling. Recruited to clathrin-coated pits during a mid-to-late stage of assembly, where it is required for normal progress from U-shaped intermediate stage pits to terminal, omega-shaped pits. Binds to membranes enriched in phosphatidylinositol 3,4-bisphosphate or phosphatidylinositol 3,4,5-trisphosphate. When bound to membranes, promotes actin polymerization via its interaction with WAS and/or WASL which leads to the activation of the Arp2/3 complex. Does not promote actin polymerisation in the absence of membranes.</text>
</comment>
<feature type="region of interest" description="Disordered" evidence="28">
    <location>
        <begin position="496"/>
        <end position="533"/>
    </location>
</feature>
<dbReference type="EMBL" id="JAAGNN010000012">
    <property type="protein sequence ID" value="KAF4082365.1"/>
    <property type="molecule type" value="Genomic_DNA"/>
</dbReference>
<dbReference type="PANTHER" id="PTHR15735:SF11">
    <property type="entry name" value="F-BAR AND DOUBLE SH3 DOMAINS PROTEIN 2"/>
    <property type="match status" value="1"/>
</dbReference>
<dbReference type="FunFam" id="2.30.30.40:FF:000033">
    <property type="entry name" value="FCH and double SH3 domains protein 2"/>
    <property type="match status" value="1"/>
</dbReference>
<evidence type="ECO:0000256" key="21">
    <source>
        <dbReference type="ARBA" id="ARBA00064013"/>
    </source>
</evidence>
<reference evidence="31 32" key="1">
    <citation type="submission" date="2020-02" db="EMBL/GenBank/DDBJ databases">
        <title>A chromosome-scale genome assembly of the black bullhead catfish (Ameiurus melas).</title>
        <authorList>
            <person name="Wen M."/>
            <person name="Zham M."/>
            <person name="Cabau C."/>
            <person name="Klopp C."/>
            <person name="Donnadieu C."/>
            <person name="Roques C."/>
            <person name="Bouchez O."/>
            <person name="Lampietro C."/>
            <person name="Jouanno E."/>
            <person name="Herpin A."/>
            <person name="Louis A."/>
            <person name="Berthelot C."/>
            <person name="Parey E."/>
            <person name="Roest-Crollius H."/>
            <person name="Braasch I."/>
            <person name="Postlethwait J."/>
            <person name="Robinson-Rechavi M."/>
            <person name="Echchiki A."/>
            <person name="Begum T."/>
            <person name="Montfort J."/>
            <person name="Schartl M."/>
            <person name="Bobe J."/>
            <person name="Guiguen Y."/>
        </authorList>
    </citation>
    <scope>NUCLEOTIDE SEQUENCE [LARGE SCALE GENOMIC DNA]</scope>
    <source>
        <strain evidence="31">M_S1</strain>
        <tissue evidence="31">Blood</tissue>
    </source>
</reference>
<evidence type="ECO:0000256" key="7">
    <source>
        <dbReference type="ARBA" id="ARBA00022448"/>
    </source>
</evidence>
<keyword evidence="32" id="KW-1185">Reference proteome</keyword>
<dbReference type="AlphaFoldDB" id="A0A7J6AHF4"/>
<keyword evidence="18" id="KW-0168">Coated pit</keyword>
<dbReference type="PRINTS" id="PR00452">
    <property type="entry name" value="SH3DOMAIN"/>
</dbReference>
<dbReference type="InterPro" id="IPR031160">
    <property type="entry name" value="F_BAR_dom"/>
</dbReference>
<comment type="subcellular location">
    <subcellularLocation>
        <location evidence="1">Cell junction</location>
    </subcellularLocation>
    <subcellularLocation>
        <location evidence="2">Cell membrane</location>
        <topology evidence="2">Peripheral membrane protein</topology>
        <orientation evidence="2">Cytoplasmic side</orientation>
    </subcellularLocation>
    <subcellularLocation>
        <location evidence="5">Cell projection</location>
        <location evidence="5">Stereocilium</location>
    </subcellularLocation>
    <subcellularLocation>
        <location evidence="3">Cytoplasm</location>
    </subcellularLocation>
    <subcellularLocation>
        <location evidence="4">Membrane</location>
        <location evidence="4">Clathrin-coated pit</location>
    </subcellularLocation>
</comment>
<evidence type="ECO:0000256" key="13">
    <source>
        <dbReference type="ARBA" id="ARBA00022927"/>
    </source>
</evidence>
<keyword evidence="7" id="KW-0813">Transport</keyword>
<evidence type="ECO:0000256" key="1">
    <source>
        <dbReference type="ARBA" id="ARBA00004282"/>
    </source>
</evidence>
<evidence type="ECO:0000256" key="18">
    <source>
        <dbReference type="ARBA" id="ARBA00023176"/>
    </source>
</evidence>
<dbReference type="GO" id="GO:1902905">
    <property type="term" value="P:positive regulation of supramolecular fiber organization"/>
    <property type="evidence" value="ECO:0007669"/>
    <property type="project" value="UniProtKB-ARBA"/>
</dbReference>
<keyword evidence="10" id="KW-0597">Phosphoprotein</keyword>
<comment type="subunit">
    <text evidence="21">Homodimer. Interacts (via SH3 domain 2) with ITSN1 (via SH3 domain 4). Recruited to clathrin-coated pits during a mid-to-late stage of assembly via interaction with ITSN1. Interacts (via SH3 domain 1) with WASL. Interacts with WAS. Interacts with CASK and MAGI1. CASK inhibits interaction with MAGI1.</text>
</comment>
<feature type="region of interest" description="Disordered" evidence="28">
    <location>
        <begin position="1"/>
        <end position="20"/>
    </location>
</feature>
<evidence type="ECO:0000259" key="30">
    <source>
        <dbReference type="PROSITE" id="PS51741"/>
    </source>
</evidence>
<keyword evidence="11" id="KW-0254">Endocytosis</keyword>
<proteinExistence type="predicted"/>
<dbReference type="GO" id="GO:0032420">
    <property type="term" value="C:stereocilium"/>
    <property type="evidence" value="ECO:0007669"/>
    <property type="project" value="UniProtKB-SubCell"/>
</dbReference>
<feature type="region of interest" description="Disordered" evidence="28">
    <location>
        <begin position="703"/>
        <end position="839"/>
    </location>
</feature>
<evidence type="ECO:0000256" key="28">
    <source>
        <dbReference type="SAM" id="MobiDB-lite"/>
    </source>
</evidence>
<feature type="domain" description="SH3" evidence="29">
    <location>
        <begin position="535"/>
        <end position="596"/>
    </location>
</feature>
<organism evidence="31 32">
    <name type="scientific">Ameiurus melas</name>
    <name type="common">Black bullhead</name>
    <name type="synonym">Silurus melas</name>
    <dbReference type="NCBI Taxonomy" id="219545"/>
    <lineage>
        <taxon>Eukaryota</taxon>
        <taxon>Metazoa</taxon>
        <taxon>Chordata</taxon>
        <taxon>Craniata</taxon>
        <taxon>Vertebrata</taxon>
        <taxon>Euteleostomi</taxon>
        <taxon>Actinopterygii</taxon>
        <taxon>Neopterygii</taxon>
        <taxon>Teleostei</taxon>
        <taxon>Ostariophysi</taxon>
        <taxon>Siluriformes</taxon>
        <taxon>Ictaluridae</taxon>
        <taxon>Ameiurus</taxon>
    </lineage>
</organism>
<evidence type="ECO:0000256" key="14">
    <source>
        <dbReference type="ARBA" id="ARBA00022949"/>
    </source>
</evidence>
<evidence type="ECO:0000256" key="11">
    <source>
        <dbReference type="ARBA" id="ARBA00022583"/>
    </source>
</evidence>
<keyword evidence="16" id="KW-0446">Lipid-binding</keyword>
<dbReference type="Pfam" id="PF14604">
    <property type="entry name" value="SH3_9"/>
    <property type="match status" value="1"/>
</dbReference>
<feature type="coiled-coil region" evidence="27">
    <location>
        <begin position="203"/>
        <end position="240"/>
    </location>
</feature>
<dbReference type="SUPFAM" id="SSF103657">
    <property type="entry name" value="BAR/IMD domain-like"/>
    <property type="match status" value="1"/>
</dbReference>
<dbReference type="Gene3D" id="2.30.30.40">
    <property type="entry name" value="SH3 Domains"/>
    <property type="match status" value="2"/>
</dbReference>
<feature type="compositionally biased region" description="Polar residues" evidence="28">
    <location>
        <begin position="716"/>
        <end position="733"/>
    </location>
</feature>
<dbReference type="GO" id="GO:0008289">
    <property type="term" value="F:lipid binding"/>
    <property type="evidence" value="ECO:0007669"/>
    <property type="project" value="UniProtKB-KW"/>
</dbReference>
<feature type="compositionally biased region" description="Pro residues" evidence="28">
    <location>
        <begin position="1"/>
        <end position="11"/>
    </location>
</feature>
<gene>
    <name evidence="31" type="ORF">AMELA_G00150570</name>
</gene>
<evidence type="ECO:0000256" key="2">
    <source>
        <dbReference type="ARBA" id="ARBA00004413"/>
    </source>
</evidence>
<evidence type="ECO:0000256" key="12">
    <source>
        <dbReference type="ARBA" id="ARBA00022737"/>
    </source>
</evidence>
<evidence type="ECO:0000256" key="4">
    <source>
        <dbReference type="ARBA" id="ARBA00004600"/>
    </source>
</evidence>
<dbReference type="Proteomes" id="UP000593565">
    <property type="component" value="Unassembled WGS sequence"/>
</dbReference>
<feature type="domain" description="SH3" evidence="29">
    <location>
        <begin position="639"/>
        <end position="701"/>
    </location>
</feature>
<evidence type="ECO:0000256" key="10">
    <source>
        <dbReference type="ARBA" id="ARBA00022553"/>
    </source>
</evidence>
<feature type="region of interest" description="Disordered" evidence="28">
    <location>
        <begin position="417"/>
        <end position="437"/>
    </location>
</feature>
<keyword evidence="15 26" id="KW-0175">Coiled coil</keyword>
<feature type="domain" description="F-BAR" evidence="30">
    <location>
        <begin position="80"/>
        <end position="354"/>
    </location>
</feature>
<evidence type="ECO:0000256" key="23">
    <source>
        <dbReference type="ARBA" id="ARBA00079454"/>
    </source>
</evidence>
<dbReference type="GO" id="GO:0007274">
    <property type="term" value="P:neuromuscular synaptic transmission"/>
    <property type="evidence" value="ECO:0007669"/>
    <property type="project" value="TreeGrafter"/>
</dbReference>
<evidence type="ECO:0000256" key="8">
    <source>
        <dbReference type="ARBA" id="ARBA00022475"/>
    </source>
</evidence>
<evidence type="ECO:0000256" key="22">
    <source>
        <dbReference type="ARBA" id="ARBA00070544"/>
    </source>
</evidence>
<keyword evidence="14" id="KW-0965">Cell junction</keyword>
<feature type="region of interest" description="Disordered" evidence="28">
    <location>
        <begin position="613"/>
        <end position="638"/>
    </location>
</feature>
<keyword evidence="19" id="KW-0966">Cell projection</keyword>
<protein>
    <recommendedName>
        <fullName evidence="22">F-BAR and double SH3 domains protein 2</fullName>
    </recommendedName>
    <alternativeName>
        <fullName evidence="23">Protein nervous wreck 1</fullName>
    </alternativeName>
    <alternativeName>
        <fullName evidence="24">SH3 multiple domains protein 3</fullName>
    </alternativeName>
</protein>
<dbReference type="GO" id="GO:0005905">
    <property type="term" value="C:clathrin-coated pit"/>
    <property type="evidence" value="ECO:0007669"/>
    <property type="project" value="UniProtKB-SubCell"/>
</dbReference>
<dbReference type="InterPro" id="IPR035556">
    <property type="entry name" value="FCHSD2_SH3_2"/>
</dbReference>
<feature type="compositionally biased region" description="Polar residues" evidence="28">
    <location>
        <begin position="629"/>
        <end position="638"/>
    </location>
</feature>
<dbReference type="CDD" id="cd11894">
    <property type="entry name" value="SH3_FCHSD2_2"/>
    <property type="match status" value="1"/>
</dbReference>
<dbReference type="InterPro" id="IPR027267">
    <property type="entry name" value="AH/BAR_dom_sf"/>
</dbReference>
<name>A0A7J6AHF4_AMEME</name>
<dbReference type="GO" id="GO:0070161">
    <property type="term" value="C:anchoring junction"/>
    <property type="evidence" value="ECO:0007669"/>
    <property type="project" value="UniProtKB-SubCell"/>
</dbReference>
<evidence type="ECO:0000256" key="26">
    <source>
        <dbReference type="PROSITE-ProRule" id="PRU01077"/>
    </source>
</evidence>
<feature type="compositionally biased region" description="Low complexity" evidence="28">
    <location>
        <begin position="734"/>
        <end position="771"/>
    </location>
</feature>
<dbReference type="FunFam" id="1.20.1270.60:FF:000026">
    <property type="entry name" value="FCH and double SH3 domains protein 2"/>
    <property type="match status" value="1"/>
</dbReference>
<dbReference type="GO" id="GO:0015031">
    <property type="term" value="P:protein transport"/>
    <property type="evidence" value="ECO:0007669"/>
    <property type="project" value="UniProtKB-KW"/>
</dbReference>
<dbReference type="PANTHER" id="PTHR15735">
    <property type="entry name" value="FCH AND DOUBLE SH3 DOMAINS PROTEIN"/>
    <property type="match status" value="1"/>
</dbReference>
<dbReference type="GO" id="GO:0055037">
    <property type="term" value="C:recycling endosome"/>
    <property type="evidence" value="ECO:0007669"/>
    <property type="project" value="TreeGrafter"/>
</dbReference>
<evidence type="ECO:0000256" key="16">
    <source>
        <dbReference type="ARBA" id="ARBA00023121"/>
    </source>
</evidence>
<evidence type="ECO:0000259" key="29">
    <source>
        <dbReference type="PROSITE" id="PS50002"/>
    </source>
</evidence>
<dbReference type="SUPFAM" id="SSF50044">
    <property type="entry name" value="SH3-domain"/>
    <property type="match status" value="2"/>
</dbReference>
<dbReference type="SMART" id="SM00055">
    <property type="entry name" value="FCH"/>
    <property type="match status" value="1"/>
</dbReference>
<accession>A0A7J6AHF4</accession>
<dbReference type="InterPro" id="IPR035460">
    <property type="entry name" value="FCHSD_SH3_1"/>
</dbReference>
<dbReference type="GO" id="GO:0030833">
    <property type="term" value="P:regulation of actin filament polymerization"/>
    <property type="evidence" value="ECO:0007669"/>
    <property type="project" value="TreeGrafter"/>
</dbReference>
<evidence type="ECO:0000256" key="19">
    <source>
        <dbReference type="ARBA" id="ARBA00023273"/>
    </source>
</evidence>
<keyword evidence="6 25" id="KW-0728">SH3 domain</keyword>